<proteinExistence type="predicted"/>
<feature type="region of interest" description="Disordered" evidence="1">
    <location>
        <begin position="144"/>
        <end position="163"/>
    </location>
</feature>
<feature type="compositionally biased region" description="Basic and acidic residues" evidence="1">
    <location>
        <begin position="312"/>
        <end position="328"/>
    </location>
</feature>
<feature type="compositionally biased region" description="Basic and acidic residues" evidence="1">
    <location>
        <begin position="277"/>
        <end position="304"/>
    </location>
</feature>
<comment type="caution">
    <text evidence="2">The sequence shown here is derived from an EMBL/GenBank/DDBJ whole genome shotgun (WGS) entry which is preliminary data.</text>
</comment>
<sequence length="338" mass="36600">MPSYLHTLWATASAGSAAGRQRSAEPQSPRLVPARLENGLEFILVVAGWGKHDCTARNLASHPKGGANVPSRRVPAHRVRRKRTALTRSDVAPHVYVDSAQHVSWPAGKKFDGKSASSEPQNPWNQARKSFPNMPVLIAFAESKECPDNGGDDVRGMERPPAERETVIRQTNTTGTLSETATPLTHNDWGPTNGTASRREVTYNDGRAAAAAAHQSSTGEPIRCVTEDFAGGHECNHQRHHSRGKTLLAIQKAKASSIRPNCHAQNSVDNSLSNFKSADDSHNPENRSIEKENPNARTRQDDSSRASGPAHAAKDKLNVLDPLAKDDCSSNVSKNDVT</sequence>
<feature type="region of interest" description="Disordered" evidence="1">
    <location>
        <begin position="177"/>
        <end position="196"/>
    </location>
</feature>
<reference evidence="2 3" key="1">
    <citation type="journal article" date="2012" name="Genome Biol.">
        <title>Genome and low-iron response of an oceanic diatom adapted to chronic iron limitation.</title>
        <authorList>
            <person name="Lommer M."/>
            <person name="Specht M."/>
            <person name="Roy A.S."/>
            <person name="Kraemer L."/>
            <person name="Andreson R."/>
            <person name="Gutowska M.A."/>
            <person name="Wolf J."/>
            <person name="Bergner S.V."/>
            <person name="Schilhabel M.B."/>
            <person name="Klostermeier U.C."/>
            <person name="Beiko R.G."/>
            <person name="Rosenstiel P."/>
            <person name="Hippler M."/>
            <person name="Laroche J."/>
        </authorList>
    </citation>
    <scope>NUCLEOTIDE SEQUENCE [LARGE SCALE GENOMIC DNA]</scope>
    <source>
        <strain evidence="2 3">CCMP1005</strain>
    </source>
</reference>
<feature type="compositionally biased region" description="Polar residues" evidence="1">
    <location>
        <begin position="263"/>
        <end position="276"/>
    </location>
</feature>
<dbReference type="Proteomes" id="UP000266841">
    <property type="component" value="Unassembled WGS sequence"/>
</dbReference>
<dbReference type="EMBL" id="AGNL01050515">
    <property type="protein sequence ID" value="EJK43874.1"/>
    <property type="molecule type" value="Genomic_DNA"/>
</dbReference>
<evidence type="ECO:0000313" key="3">
    <source>
        <dbReference type="Proteomes" id="UP000266841"/>
    </source>
</evidence>
<feature type="compositionally biased region" description="Polar residues" evidence="1">
    <location>
        <begin position="329"/>
        <end position="338"/>
    </location>
</feature>
<gene>
    <name evidence="2" type="ORF">THAOC_37640</name>
</gene>
<feature type="region of interest" description="Disordered" evidence="1">
    <location>
        <begin position="257"/>
        <end position="338"/>
    </location>
</feature>
<keyword evidence="3" id="KW-1185">Reference proteome</keyword>
<name>K0QZS4_THAOC</name>
<evidence type="ECO:0000256" key="1">
    <source>
        <dbReference type="SAM" id="MobiDB-lite"/>
    </source>
</evidence>
<dbReference type="AlphaFoldDB" id="K0QZS4"/>
<evidence type="ECO:0000313" key="2">
    <source>
        <dbReference type="EMBL" id="EJK43874.1"/>
    </source>
</evidence>
<accession>K0QZS4</accession>
<feature type="compositionally biased region" description="Polar residues" evidence="1">
    <location>
        <begin position="115"/>
        <end position="128"/>
    </location>
</feature>
<feature type="region of interest" description="Disordered" evidence="1">
    <location>
        <begin position="107"/>
        <end position="129"/>
    </location>
</feature>
<protein>
    <submittedName>
        <fullName evidence="2">Uncharacterized protein</fullName>
    </submittedName>
</protein>
<organism evidence="2 3">
    <name type="scientific">Thalassiosira oceanica</name>
    <name type="common">Marine diatom</name>
    <dbReference type="NCBI Taxonomy" id="159749"/>
    <lineage>
        <taxon>Eukaryota</taxon>
        <taxon>Sar</taxon>
        <taxon>Stramenopiles</taxon>
        <taxon>Ochrophyta</taxon>
        <taxon>Bacillariophyta</taxon>
        <taxon>Coscinodiscophyceae</taxon>
        <taxon>Thalassiosirophycidae</taxon>
        <taxon>Thalassiosirales</taxon>
        <taxon>Thalassiosiraceae</taxon>
        <taxon>Thalassiosira</taxon>
    </lineage>
</organism>
<feature type="non-terminal residue" evidence="2">
    <location>
        <position position="338"/>
    </location>
</feature>
<feature type="region of interest" description="Disordered" evidence="1">
    <location>
        <begin position="60"/>
        <end position="81"/>
    </location>
</feature>